<feature type="domain" description="TonB-dependent receptor plug" evidence="14">
    <location>
        <begin position="141"/>
        <end position="246"/>
    </location>
</feature>
<evidence type="ECO:0000256" key="9">
    <source>
        <dbReference type="ARBA" id="ARBA00023136"/>
    </source>
</evidence>
<gene>
    <name evidence="15" type="ORF">SAMN04488541_10753</name>
</gene>
<dbReference type="InterPro" id="IPR036942">
    <property type="entry name" value="Beta-barrel_TonB_sf"/>
</dbReference>
<dbReference type="Pfam" id="PF00593">
    <property type="entry name" value="TonB_dep_Rec_b-barrel"/>
    <property type="match status" value="1"/>
</dbReference>
<evidence type="ECO:0000256" key="2">
    <source>
        <dbReference type="ARBA" id="ARBA00022448"/>
    </source>
</evidence>
<dbReference type="Pfam" id="PF13715">
    <property type="entry name" value="CarbopepD_reg_2"/>
    <property type="match status" value="1"/>
</dbReference>
<evidence type="ECO:0000259" key="13">
    <source>
        <dbReference type="Pfam" id="PF00593"/>
    </source>
</evidence>
<dbReference type="GO" id="GO:0006826">
    <property type="term" value="P:iron ion transport"/>
    <property type="evidence" value="ECO:0007669"/>
    <property type="project" value="UniProtKB-KW"/>
</dbReference>
<keyword evidence="2 11" id="KW-0813">Transport</keyword>
<dbReference type="Pfam" id="PF07715">
    <property type="entry name" value="Plug"/>
    <property type="match status" value="1"/>
</dbReference>
<evidence type="ECO:0000256" key="11">
    <source>
        <dbReference type="PROSITE-ProRule" id="PRU01360"/>
    </source>
</evidence>
<comment type="subcellular location">
    <subcellularLocation>
        <location evidence="1 11">Cell outer membrane</location>
        <topology evidence="1 11">Multi-pass membrane protein</topology>
    </subcellularLocation>
</comment>
<evidence type="ECO:0000256" key="4">
    <source>
        <dbReference type="ARBA" id="ARBA00022496"/>
    </source>
</evidence>
<dbReference type="Proteomes" id="UP000199513">
    <property type="component" value="Unassembled WGS sequence"/>
</dbReference>
<dbReference type="PANTHER" id="PTHR32552:SF81">
    <property type="entry name" value="TONB-DEPENDENT OUTER MEMBRANE RECEPTOR"/>
    <property type="match status" value="1"/>
</dbReference>
<keyword evidence="3 11" id="KW-1134">Transmembrane beta strand</keyword>
<evidence type="ECO:0000313" key="15">
    <source>
        <dbReference type="EMBL" id="SFF59887.1"/>
    </source>
</evidence>
<evidence type="ECO:0000256" key="12">
    <source>
        <dbReference type="RuleBase" id="RU003357"/>
    </source>
</evidence>
<dbReference type="PROSITE" id="PS52016">
    <property type="entry name" value="TONB_DEPENDENT_REC_3"/>
    <property type="match status" value="1"/>
</dbReference>
<keyword evidence="8 12" id="KW-0798">TonB box</keyword>
<feature type="domain" description="TonB-dependent receptor-like beta-barrel" evidence="13">
    <location>
        <begin position="290"/>
        <end position="742"/>
    </location>
</feature>
<dbReference type="InterPro" id="IPR012910">
    <property type="entry name" value="Plug_dom"/>
</dbReference>
<evidence type="ECO:0000256" key="1">
    <source>
        <dbReference type="ARBA" id="ARBA00004571"/>
    </source>
</evidence>
<sequence length="784" mass="88436">MKKIYFFLTISLFLFSTIFAQNLIKGKVIDQTNGEPIANAVIKVKNTEIQTITDAKGEFEINSEQLSINNQKLTTNNQQETTNKRPATNNQQLIITHLTYESQEVEIKANQSFYLIALQANTTQLGEVIVSAYQNNQKFLDVAGAVSVITAKELHRDNDISISNAMNRISGIYMHAGTFTTNRVTIRGIGSRSLFGTNKVRAYFNDIPLTSGDGETSIEDIDLSLIDRVEILKGTNSSIYGAGLGGTVLLHAQKADFSKTSLSSDFFVGSFGLRRNVVSFKTGDANGNFNLTYTNFHTNGYRENNQTDRQSIGLTGQFASGEKTTIAILANYIKLKAFIPSSIDFNTFKNNPRAAAPTWLRSKGYEDYQKGLFGVSIAHQLTDNLQNTLSLFSAFRNSDEPRPFNFLREKSFSYGFRNRLNFSPQIKDFKPIFMLGTEYFSEFYAWGTYQNNNQILGNALSDQEEKRNYLNIFAQADLPLTQKMMFSLGLNLNDTDYRYIDLFVGDGKNLSGNYGFKKMISPRLAINYKLTEKQSIHANLSHGFSPPTLSETLLPSGAINPNIQPEDGYTYEIGSRGNLLKNKLFYDIAIYSMQIRNLLVARRTGDDAFVGVNAGKTQHNGLEINLNYQAIQNEKAFVSHLFFFTNYTLADYKFKEFIDGNNNFSGNMLTGTPKNTFNAGVDANSRLGFYTNLNFQFVDRMPILDNNTLFSEAYQVANAKLGWQKKLFNQLKINIFTYINNLFDVKYASMILINAAGTPTAPPRYYYPALPRNYTWGISLKWEW</sequence>
<organism evidence="15 16">
    <name type="scientific">Thermoflexibacter ruber</name>
    <dbReference type="NCBI Taxonomy" id="1003"/>
    <lineage>
        <taxon>Bacteria</taxon>
        <taxon>Pseudomonadati</taxon>
        <taxon>Bacteroidota</taxon>
        <taxon>Cytophagia</taxon>
        <taxon>Cytophagales</taxon>
        <taxon>Thermoflexibacteraceae</taxon>
        <taxon>Thermoflexibacter</taxon>
    </lineage>
</organism>
<dbReference type="EMBL" id="FONY01000075">
    <property type="protein sequence ID" value="SFF59887.1"/>
    <property type="molecule type" value="Genomic_DNA"/>
</dbReference>
<name>A0A1I2K3V8_9BACT</name>
<evidence type="ECO:0000256" key="3">
    <source>
        <dbReference type="ARBA" id="ARBA00022452"/>
    </source>
</evidence>
<dbReference type="AlphaFoldDB" id="A0A1I2K3V8"/>
<dbReference type="SUPFAM" id="SSF49464">
    <property type="entry name" value="Carboxypeptidase regulatory domain-like"/>
    <property type="match status" value="1"/>
</dbReference>
<dbReference type="STRING" id="1003.SAMN04488541_10753"/>
<dbReference type="Gene3D" id="2.60.40.1120">
    <property type="entry name" value="Carboxypeptidase-like, regulatory domain"/>
    <property type="match status" value="1"/>
</dbReference>
<dbReference type="InterPro" id="IPR000531">
    <property type="entry name" value="Beta-barrel_TonB"/>
</dbReference>
<dbReference type="OrthoDB" id="9782587at2"/>
<dbReference type="GO" id="GO:0009279">
    <property type="term" value="C:cell outer membrane"/>
    <property type="evidence" value="ECO:0007669"/>
    <property type="project" value="UniProtKB-SubCell"/>
</dbReference>
<dbReference type="Gene3D" id="2.170.130.10">
    <property type="entry name" value="TonB-dependent receptor, plug domain"/>
    <property type="match status" value="1"/>
</dbReference>
<dbReference type="SUPFAM" id="SSF56935">
    <property type="entry name" value="Porins"/>
    <property type="match status" value="1"/>
</dbReference>
<evidence type="ECO:0000256" key="5">
    <source>
        <dbReference type="ARBA" id="ARBA00022692"/>
    </source>
</evidence>
<evidence type="ECO:0000256" key="8">
    <source>
        <dbReference type="ARBA" id="ARBA00023077"/>
    </source>
</evidence>
<evidence type="ECO:0000256" key="7">
    <source>
        <dbReference type="ARBA" id="ARBA00023065"/>
    </source>
</evidence>
<accession>A0A1I2K3V8</accession>
<dbReference type="InterPro" id="IPR037066">
    <property type="entry name" value="Plug_dom_sf"/>
</dbReference>
<proteinExistence type="inferred from homology"/>
<keyword evidence="10 11" id="KW-0998">Cell outer membrane</keyword>
<keyword evidence="6" id="KW-0408">Iron</keyword>
<keyword evidence="5 11" id="KW-0812">Transmembrane</keyword>
<evidence type="ECO:0000259" key="14">
    <source>
        <dbReference type="Pfam" id="PF07715"/>
    </source>
</evidence>
<protein>
    <submittedName>
        <fullName evidence="15">Iron complex outermembrane recepter protein</fullName>
    </submittedName>
</protein>
<comment type="similarity">
    <text evidence="11 12">Belongs to the TonB-dependent receptor family.</text>
</comment>
<keyword evidence="4" id="KW-0410">Iron transport</keyword>
<keyword evidence="9 11" id="KW-0472">Membrane</keyword>
<dbReference type="InterPro" id="IPR008969">
    <property type="entry name" value="CarboxyPept-like_regulatory"/>
</dbReference>
<dbReference type="RefSeq" id="WP_091549501.1">
    <property type="nucleotide sequence ID" value="NZ_FONY01000075.1"/>
</dbReference>
<evidence type="ECO:0000256" key="6">
    <source>
        <dbReference type="ARBA" id="ARBA00023004"/>
    </source>
</evidence>
<evidence type="ECO:0000256" key="10">
    <source>
        <dbReference type="ARBA" id="ARBA00023237"/>
    </source>
</evidence>
<dbReference type="PANTHER" id="PTHR32552">
    <property type="entry name" value="FERRICHROME IRON RECEPTOR-RELATED"/>
    <property type="match status" value="1"/>
</dbReference>
<keyword evidence="7" id="KW-0406">Ion transport</keyword>
<dbReference type="InterPro" id="IPR039426">
    <property type="entry name" value="TonB-dep_rcpt-like"/>
</dbReference>
<keyword evidence="16" id="KW-1185">Reference proteome</keyword>
<reference evidence="15 16" key="1">
    <citation type="submission" date="2016-10" db="EMBL/GenBank/DDBJ databases">
        <authorList>
            <person name="de Groot N.N."/>
        </authorList>
    </citation>
    <scope>NUCLEOTIDE SEQUENCE [LARGE SCALE GENOMIC DNA]</scope>
    <source>
        <strain>GEY</strain>
        <strain evidence="16">DSM 9560</strain>
    </source>
</reference>
<evidence type="ECO:0000313" key="16">
    <source>
        <dbReference type="Proteomes" id="UP000199513"/>
    </source>
</evidence>
<dbReference type="Gene3D" id="2.40.170.20">
    <property type="entry name" value="TonB-dependent receptor, beta-barrel domain"/>
    <property type="match status" value="1"/>
</dbReference>